<dbReference type="RefSeq" id="WP_115154299.1">
    <property type="nucleotide sequence ID" value="NZ_UGTJ01000002.1"/>
</dbReference>
<dbReference type="AlphaFoldDB" id="A0AAQ1ZLD9"/>
<gene>
    <name evidence="1" type="ORF">NCTC13063_02383</name>
</gene>
<name>A0AAQ1ZLD9_9BACT</name>
<proteinExistence type="predicted"/>
<dbReference type="GO" id="GO:0016787">
    <property type="term" value="F:hydrolase activity"/>
    <property type="evidence" value="ECO:0007669"/>
    <property type="project" value="UniProtKB-KW"/>
</dbReference>
<dbReference type="PANTHER" id="PTHR43546">
    <property type="entry name" value="UPF0173 METAL-DEPENDENT HYDROLASE MJ1163-RELATED"/>
    <property type="match status" value="1"/>
</dbReference>
<evidence type="ECO:0000313" key="1">
    <source>
        <dbReference type="EMBL" id="SUB96617.1"/>
    </source>
</evidence>
<evidence type="ECO:0000313" key="2">
    <source>
        <dbReference type="Proteomes" id="UP000255283"/>
    </source>
</evidence>
<sequence length="250" mass="28119">MNKWKTTIALLALLSICGCNPKTDGRFDVFFSPSGKKLTVIPIKHASLQLNFDGVEFEIDPVCSHVEPIVEYIDKPKADFILITHAHNDHFDPYAIHVLLDPKKTNIICDSVSNHLLHGKGIVLRNGQQADLGRGMSVTAIPAYNTDKKLAKIHPKGRDNGYLLDLDGLRVYIAGDTELTPEMRHLGKVDIAFLPCNRPYTMTLAQLRKAAEVIRPKVLYPYNFNRTRPEDIARTLAHLPGTEVRMKDMR</sequence>
<protein>
    <submittedName>
        <fullName evidence="1">Metal-dependent hydrolase</fullName>
    </submittedName>
</protein>
<dbReference type="SUPFAM" id="SSF56281">
    <property type="entry name" value="Metallo-hydrolase/oxidoreductase"/>
    <property type="match status" value="1"/>
</dbReference>
<dbReference type="PROSITE" id="PS51257">
    <property type="entry name" value="PROKAR_LIPOPROTEIN"/>
    <property type="match status" value="1"/>
</dbReference>
<comment type="caution">
    <text evidence="1">The sequence shown here is derived from an EMBL/GenBank/DDBJ whole genome shotgun (WGS) entry which is preliminary data.</text>
</comment>
<dbReference type="Pfam" id="PF13483">
    <property type="entry name" value="Lactamase_B_3"/>
    <property type="match status" value="1"/>
</dbReference>
<dbReference type="Gene3D" id="3.60.15.10">
    <property type="entry name" value="Ribonuclease Z/Hydroxyacylglutathione hydrolase-like"/>
    <property type="match status" value="1"/>
</dbReference>
<accession>A0AAQ1ZLD9</accession>
<dbReference type="EMBL" id="UGTJ01000002">
    <property type="protein sequence ID" value="SUB96617.1"/>
    <property type="molecule type" value="Genomic_DNA"/>
</dbReference>
<dbReference type="Proteomes" id="UP000255283">
    <property type="component" value="Unassembled WGS sequence"/>
</dbReference>
<dbReference type="PANTHER" id="PTHR43546:SF3">
    <property type="entry name" value="UPF0173 METAL-DEPENDENT HYDROLASE MJ1163"/>
    <property type="match status" value="1"/>
</dbReference>
<organism evidence="1 2">
    <name type="scientific">Segatella buccae</name>
    <dbReference type="NCBI Taxonomy" id="28126"/>
    <lineage>
        <taxon>Bacteria</taxon>
        <taxon>Pseudomonadati</taxon>
        <taxon>Bacteroidota</taxon>
        <taxon>Bacteroidia</taxon>
        <taxon>Bacteroidales</taxon>
        <taxon>Prevotellaceae</taxon>
        <taxon>Segatella</taxon>
    </lineage>
</organism>
<keyword evidence="1" id="KW-0378">Hydrolase</keyword>
<dbReference type="InterPro" id="IPR050114">
    <property type="entry name" value="UPF0173_UPF0282_UlaG_hydrolase"/>
</dbReference>
<dbReference type="InterPro" id="IPR036866">
    <property type="entry name" value="RibonucZ/Hydroxyglut_hydro"/>
</dbReference>
<reference evidence="1 2" key="1">
    <citation type="submission" date="2018-06" db="EMBL/GenBank/DDBJ databases">
        <authorList>
            <consortium name="Pathogen Informatics"/>
            <person name="Doyle S."/>
        </authorList>
    </citation>
    <scope>NUCLEOTIDE SEQUENCE [LARGE SCALE GENOMIC DNA]</scope>
    <source>
        <strain evidence="1 2">NCTC13063</strain>
    </source>
</reference>